<reference evidence="2" key="2">
    <citation type="submission" date="2022-01" db="EMBL/GenBank/DDBJ databases">
        <authorList>
            <person name="Yamashiro T."/>
            <person name="Shiraishi A."/>
            <person name="Satake H."/>
            <person name="Nakayama K."/>
        </authorList>
    </citation>
    <scope>NUCLEOTIDE SEQUENCE</scope>
</reference>
<gene>
    <name evidence="2" type="ORF">Tco_1131728</name>
</gene>
<proteinExistence type="predicted"/>
<name>A0ABQ5JCR1_9ASTR</name>
<feature type="compositionally biased region" description="Polar residues" evidence="1">
    <location>
        <begin position="31"/>
        <end position="47"/>
    </location>
</feature>
<feature type="region of interest" description="Disordered" evidence="1">
    <location>
        <begin position="1"/>
        <end position="47"/>
    </location>
</feature>
<sequence length="126" mass="14435">MLGQLVPLLDKREERKRQSSSAKRGKCVTTKAKNSQDMPPTHQPSTTMYLSLDDQAHRNKDFVLGARGQSCHSLTICHERTRSPEETFKTGHLLSFVERDPVDMMSDPVRVWMRLQLLRLSKNDNG</sequence>
<dbReference type="Proteomes" id="UP001151760">
    <property type="component" value="Unassembled WGS sequence"/>
</dbReference>
<evidence type="ECO:0000256" key="1">
    <source>
        <dbReference type="SAM" id="MobiDB-lite"/>
    </source>
</evidence>
<evidence type="ECO:0000313" key="2">
    <source>
        <dbReference type="EMBL" id="GJU09332.1"/>
    </source>
</evidence>
<accession>A0ABQ5JCR1</accession>
<keyword evidence="3" id="KW-1185">Reference proteome</keyword>
<organism evidence="2 3">
    <name type="scientific">Tanacetum coccineum</name>
    <dbReference type="NCBI Taxonomy" id="301880"/>
    <lineage>
        <taxon>Eukaryota</taxon>
        <taxon>Viridiplantae</taxon>
        <taxon>Streptophyta</taxon>
        <taxon>Embryophyta</taxon>
        <taxon>Tracheophyta</taxon>
        <taxon>Spermatophyta</taxon>
        <taxon>Magnoliopsida</taxon>
        <taxon>eudicotyledons</taxon>
        <taxon>Gunneridae</taxon>
        <taxon>Pentapetalae</taxon>
        <taxon>asterids</taxon>
        <taxon>campanulids</taxon>
        <taxon>Asterales</taxon>
        <taxon>Asteraceae</taxon>
        <taxon>Asteroideae</taxon>
        <taxon>Anthemideae</taxon>
        <taxon>Anthemidinae</taxon>
        <taxon>Tanacetum</taxon>
    </lineage>
</organism>
<dbReference type="EMBL" id="BQNB010021718">
    <property type="protein sequence ID" value="GJU09332.1"/>
    <property type="molecule type" value="Genomic_DNA"/>
</dbReference>
<protein>
    <submittedName>
        <fullName evidence="2">Uncharacterized protein</fullName>
    </submittedName>
</protein>
<comment type="caution">
    <text evidence="2">The sequence shown here is derived from an EMBL/GenBank/DDBJ whole genome shotgun (WGS) entry which is preliminary data.</text>
</comment>
<evidence type="ECO:0000313" key="3">
    <source>
        <dbReference type="Proteomes" id="UP001151760"/>
    </source>
</evidence>
<reference evidence="2" key="1">
    <citation type="journal article" date="2022" name="Int. J. Mol. Sci.">
        <title>Draft Genome of Tanacetum Coccineum: Genomic Comparison of Closely Related Tanacetum-Family Plants.</title>
        <authorList>
            <person name="Yamashiro T."/>
            <person name="Shiraishi A."/>
            <person name="Nakayama K."/>
            <person name="Satake H."/>
        </authorList>
    </citation>
    <scope>NUCLEOTIDE SEQUENCE</scope>
</reference>